<dbReference type="EMBL" id="EQ999546">
    <property type="protein sequence ID" value="EEZ30427.1"/>
    <property type="molecule type" value="Genomic_DNA"/>
</dbReference>
<sequence length="183" mass="20963">MNAGTAVSRWTEEKAQTKVLLGEIVMLWGDVMASVYRLPSALGLANPEAIQLGLAHLNGDGTRFTYLSKLLRHNPKLADVDEQRIADTIAVLARLNKMNKQRDSFVHGLPVLTMKRDQDTRETIRDGCYLIQTRELDEKDRYLKVPEAAETFLTELQEVYDQLLQVTVPMLFEDWQQLWDDES</sequence>
<dbReference type="HOGENOM" id="CLU_1666072_0_0_5"/>
<dbReference type="Proteomes" id="UP000004659">
    <property type="component" value="Unassembled WGS sequence"/>
</dbReference>
<protein>
    <submittedName>
        <fullName evidence="1">Uncharacterized protein</fullName>
    </submittedName>
</protein>
<accession>A0A0E1XAZ5</accession>
<organism evidence="1">
    <name type="scientific">Brucella pinnipedialis M292/94/1</name>
    <dbReference type="NCBI Taxonomy" id="520462"/>
    <lineage>
        <taxon>Bacteria</taxon>
        <taxon>Pseudomonadati</taxon>
        <taxon>Pseudomonadota</taxon>
        <taxon>Alphaproteobacteria</taxon>
        <taxon>Hyphomicrobiales</taxon>
        <taxon>Brucellaceae</taxon>
        <taxon>Brucella/Ochrobactrum group</taxon>
        <taxon>Brucella</taxon>
    </lineage>
</organism>
<dbReference type="GeneID" id="55590027"/>
<proteinExistence type="predicted"/>
<reference evidence="1" key="1">
    <citation type="submission" date="2009-01" db="EMBL/GenBank/DDBJ databases">
        <title>The Genome Sequence of Brucella pinnipedialis M292/94/1.</title>
        <authorList>
            <consortium name="The Broad Institute Genome Sequencing Platform"/>
            <person name="Ward D."/>
            <person name="Young S.K."/>
            <person name="Kodira C.D."/>
            <person name="Zeng Q."/>
            <person name="Koehrsen M."/>
            <person name="Alvarado L."/>
            <person name="Berlin A."/>
            <person name="Borenstein D."/>
            <person name="Chen Z."/>
            <person name="Engels R."/>
            <person name="Freedman E."/>
            <person name="Gellesch M."/>
            <person name="Goldberg J."/>
            <person name="Griggs A."/>
            <person name="Gujja S."/>
            <person name="Heiman D."/>
            <person name="Hepburn T."/>
            <person name="Howarth C."/>
            <person name="Jen D."/>
            <person name="Larson L."/>
            <person name="Lewis B."/>
            <person name="Mehta T."/>
            <person name="Park D."/>
            <person name="Pearson M."/>
            <person name="Roberts A."/>
            <person name="Saif S."/>
            <person name="Shea T."/>
            <person name="Shenoy N."/>
            <person name="Sisk P."/>
            <person name="Stolte C."/>
            <person name="Sykes S."/>
            <person name="Walk T."/>
            <person name="White J."/>
            <person name="Yandava C."/>
            <person name="Whatmore A.M."/>
            <person name="Perrett L.L."/>
            <person name="O'Callaghan D."/>
            <person name="Nusbaum C."/>
            <person name="Galagan J."/>
            <person name="Birren B."/>
        </authorList>
    </citation>
    <scope>NUCLEOTIDE SEQUENCE [LARGE SCALE GENOMIC DNA]</scope>
    <source>
        <strain evidence="1">M292/94/1</strain>
    </source>
</reference>
<name>A0A0E1XAZ5_9HYPH</name>
<evidence type="ECO:0000313" key="1">
    <source>
        <dbReference type="EMBL" id="EEZ30427.1"/>
    </source>
</evidence>
<dbReference type="AlphaFoldDB" id="A0A0E1XAZ5"/>
<gene>
    <name evidence="1" type="ORF">BALG_00546</name>
</gene>
<dbReference type="RefSeq" id="WP_002968146.1">
    <property type="nucleotide sequence ID" value="NZ_EQ999546.1"/>
</dbReference>